<name>A0ABR4BLQ1_9LECA</name>
<sequence>MSKQGTGMGILPYGEAAFGRVKSVQLLIDRGAQTNVRNLQDETPLHKAAGYRRFLVAESLLQYGANPTIQDRDGRTPLDNVQRKRFGYWRGERCTTIAELIQKYPFIFRIKTVYHPTTNSVEGKRCSPRLLESVQNPQLGRLMF</sequence>
<evidence type="ECO:0000256" key="3">
    <source>
        <dbReference type="PROSITE-ProRule" id="PRU00023"/>
    </source>
</evidence>
<dbReference type="EMBL" id="JBHFEH010000001">
    <property type="protein sequence ID" value="KAL2058721.1"/>
    <property type="molecule type" value="Genomic_DNA"/>
</dbReference>
<dbReference type="PROSITE" id="PS50297">
    <property type="entry name" value="ANK_REP_REGION"/>
    <property type="match status" value="1"/>
</dbReference>
<reference evidence="4 5" key="1">
    <citation type="submission" date="2024-09" db="EMBL/GenBank/DDBJ databases">
        <title>Rethinking Asexuality: The Enigmatic Case of Functional Sexual Genes in Lepraria (Stereocaulaceae).</title>
        <authorList>
            <person name="Doellman M."/>
            <person name="Sun Y."/>
            <person name="Barcenas-Pena A."/>
            <person name="Lumbsch H.T."/>
            <person name="Grewe F."/>
        </authorList>
    </citation>
    <scope>NUCLEOTIDE SEQUENCE [LARGE SCALE GENOMIC DNA]</scope>
    <source>
        <strain evidence="4 5">Grewe 0041</strain>
    </source>
</reference>
<keyword evidence="5" id="KW-1185">Reference proteome</keyword>
<evidence type="ECO:0000256" key="2">
    <source>
        <dbReference type="ARBA" id="ARBA00023043"/>
    </source>
</evidence>
<dbReference type="SUPFAM" id="SSF48403">
    <property type="entry name" value="Ankyrin repeat"/>
    <property type="match status" value="1"/>
</dbReference>
<dbReference type="Proteomes" id="UP001590951">
    <property type="component" value="Unassembled WGS sequence"/>
</dbReference>
<dbReference type="Gene3D" id="1.25.40.20">
    <property type="entry name" value="Ankyrin repeat-containing domain"/>
    <property type="match status" value="1"/>
</dbReference>
<proteinExistence type="predicted"/>
<evidence type="ECO:0000313" key="5">
    <source>
        <dbReference type="Proteomes" id="UP001590951"/>
    </source>
</evidence>
<gene>
    <name evidence="4" type="ORF">ABVK25_000012</name>
</gene>
<feature type="repeat" description="ANK" evidence="3">
    <location>
        <begin position="40"/>
        <end position="72"/>
    </location>
</feature>
<keyword evidence="1" id="KW-0677">Repeat</keyword>
<organism evidence="4 5">
    <name type="scientific">Lepraria finkii</name>
    <dbReference type="NCBI Taxonomy" id="1340010"/>
    <lineage>
        <taxon>Eukaryota</taxon>
        <taxon>Fungi</taxon>
        <taxon>Dikarya</taxon>
        <taxon>Ascomycota</taxon>
        <taxon>Pezizomycotina</taxon>
        <taxon>Lecanoromycetes</taxon>
        <taxon>OSLEUM clade</taxon>
        <taxon>Lecanoromycetidae</taxon>
        <taxon>Lecanorales</taxon>
        <taxon>Lecanorineae</taxon>
        <taxon>Stereocaulaceae</taxon>
        <taxon>Lepraria</taxon>
    </lineage>
</organism>
<dbReference type="InterPro" id="IPR036770">
    <property type="entry name" value="Ankyrin_rpt-contain_sf"/>
</dbReference>
<dbReference type="PROSITE" id="PS50088">
    <property type="entry name" value="ANK_REPEAT"/>
    <property type="match status" value="1"/>
</dbReference>
<keyword evidence="2 3" id="KW-0040">ANK repeat</keyword>
<accession>A0ABR4BLQ1</accession>
<dbReference type="InterPro" id="IPR002110">
    <property type="entry name" value="Ankyrin_rpt"/>
</dbReference>
<dbReference type="PANTHER" id="PTHR24171">
    <property type="entry name" value="ANKYRIN REPEAT DOMAIN-CONTAINING PROTEIN 39-RELATED"/>
    <property type="match status" value="1"/>
</dbReference>
<protein>
    <submittedName>
        <fullName evidence="4">Uncharacterized protein</fullName>
    </submittedName>
</protein>
<comment type="caution">
    <text evidence="4">The sequence shown here is derived from an EMBL/GenBank/DDBJ whole genome shotgun (WGS) entry which is preliminary data.</text>
</comment>
<dbReference type="PANTHER" id="PTHR24171:SF8">
    <property type="entry name" value="BRCA1-ASSOCIATED RING DOMAIN PROTEIN 1"/>
    <property type="match status" value="1"/>
</dbReference>
<evidence type="ECO:0000256" key="1">
    <source>
        <dbReference type="ARBA" id="ARBA00022737"/>
    </source>
</evidence>
<evidence type="ECO:0000313" key="4">
    <source>
        <dbReference type="EMBL" id="KAL2058721.1"/>
    </source>
</evidence>
<dbReference type="Pfam" id="PF13857">
    <property type="entry name" value="Ank_5"/>
    <property type="match status" value="1"/>
</dbReference>